<dbReference type="GO" id="GO:0009432">
    <property type="term" value="P:SOS response"/>
    <property type="evidence" value="ECO:0007669"/>
    <property type="project" value="TreeGrafter"/>
</dbReference>
<dbReference type="RefSeq" id="WP_180677209.1">
    <property type="nucleotide sequence ID" value="NZ_JACCKA010000024.1"/>
</dbReference>
<proteinExistence type="predicted"/>
<dbReference type="Proteomes" id="UP000578091">
    <property type="component" value="Unassembled WGS sequence"/>
</dbReference>
<keyword evidence="3" id="KW-1185">Reference proteome</keyword>
<dbReference type="GO" id="GO:0018169">
    <property type="term" value="F:ribosomal S6-glutamic acid ligase activity"/>
    <property type="evidence" value="ECO:0007669"/>
    <property type="project" value="TreeGrafter"/>
</dbReference>
<dbReference type="Gene3D" id="3.30.470.20">
    <property type="entry name" value="ATP-grasp fold, B domain"/>
    <property type="match status" value="1"/>
</dbReference>
<dbReference type="Pfam" id="PF21068">
    <property type="entry name" value="ATPgraspMvdD"/>
    <property type="match status" value="1"/>
</dbReference>
<sequence>MKRTLAITHSADLHVDLAEPVFRAEGGRLFRLNLDCFPRDYEFCQTFKSGILFNQMRHLPSGELIDLREVGSVWNRKPAKFSFLSENLTSQELAYAERESEQALFGLLYTLDCYWMSHPVALRGAMWKGEQLQRAARIGFRVPDSIITNSPRKARSFKNSIQGNMVFKSMSTPDLCAYDVESGDRVSDGVTTTVITDDMTSILGSVKELACQFQEYVDKHHELRITVIGDHVFAAMIHSQDDPRTTIDSRDMSAEIAYEPTILPPEIEARCLDLVRSYGLTYSAIDLIVTPDGEYVFLENNPAGQFLYVEQLVPEFKMLEAVVRTLLKEGA</sequence>
<protein>
    <recommendedName>
        <fullName evidence="1">MvdD-like pre-ATP grasp domain-containing protein</fullName>
    </recommendedName>
</protein>
<comment type="caution">
    <text evidence="2">The sequence shown here is derived from an EMBL/GenBank/DDBJ whole genome shotgun (WGS) entry which is preliminary data.</text>
</comment>
<dbReference type="PANTHER" id="PTHR21621:SF0">
    <property type="entry name" value="BETA-CITRYLGLUTAMATE SYNTHASE B-RELATED"/>
    <property type="match status" value="1"/>
</dbReference>
<name>A0A853J8E9_9GAMM</name>
<dbReference type="InterPro" id="IPR048936">
    <property type="entry name" value="MvdD-like_ATPgrasp"/>
</dbReference>
<evidence type="ECO:0000259" key="1">
    <source>
        <dbReference type="Pfam" id="PF21068"/>
    </source>
</evidence>
<gene>
    <name evidence="2" type="ORF">H0E84_03370</name>
</gene>
<organism evidence="2 3">
    <name type="scientific">Luteimonas salinisoli</name>
    <dbReference type="NCBI Taxonomy" id="2752307"/>
    <lineage>
        <taxon>Bacteria</taxon>
        <taxon>Pseudomonadati</taxon>
        <taxon>Pseudomonadota</taxon>
        <taxon>Gammaproteobacteria</taxon>
        <taxon>Lysobacterales</taxon>
        <taxon>Lysobacteraceae</taxon>
        <taxon>Luteimonas</taxon>
    </lineage>
</organism>
<evidence type="ECO:0000313" key="2">
    <source>
        <dbReference type="EMBL" id="NZA25411.1"/>
    </source>
</evidence>
<dbReference type="EMBL" id="JACCKA010000024">
    <property type="protein sequence ID" value="NZA25411.1"/>
    <property type="molecule type" value="Genomic_DNA"/>
</dbReference>
<accession>A0A853J8E9</accession>
<reference evidence="2 3" key="1">
    <citation type="submission" date="2020-07" db="EMBL/GenBank/DDBJ databases">
        <title>Luteimonas sp. SJ-92.</title>
        <authorList>
            <person name="Huang X.-X."/>
            <person name="Xu L."/>
            <person name="Sun J.-Q."/>
        </authorList>
    </citation>
    <scope>NUCLEOTIDE SEQUENCE [LARGE SCALE GENOMIC DNA]</scope>
    <source>
        <strain evidence="2 3">SJ-92</strain>
    </source>
</reference>
<dbReference type="AlphaFoldDB" id="A0A853J8E9"/>
<dbReference type="SUPFAM" id="SSF56059">
    <property type="entry name" value="Glutathione synthetase ATP-binding domain-like"/>
    <property type="match status" value="1"/>
</dbReference>
<dbReference type="GO" id="GO:0005737">
    <property type="term" value="C:cytoplasm"/>
    <property type="evidence" value="ECO:0007669"/>
    <property type="project" value="TreeGrafter"/>
</dbReference>
<dbReference type="PANTHER" id="PTHR21621">
    <property type="entry name" value="RIBOSOMAL PROTEIN S6 MODIFICATION PROTEIN"/>
    <property type="match status" value="1"/>
</dbReference>
<evidence type="ECO:0000313" key="3">
    <source>
        <dbReference type="Proteomes" id="UP000578091"/>
    </source>
</evidence>
<feature type="domain" description="MvdD-like pre-ATP grasp" evidence="1">
    <location>
        <begin position="5"/>
        <end position="118"/>
    </location>
</feature>